<evidence type="ECO:0000313" key="6">
    <source>
        <dbReference type="Proteomes" id="UP001155587"/>
    </source>
</evidence>
<reference evidence="5" key="1">
    <citation type="submission" date="2022-02" db="EMBL/GenBank/DDBJ databases">
        <title>Vibrio sp. nov, a new bacterium isolated from seawater.</title>
        <authorList>
            <person name="Yuan Y."/>
        </authorList>
    </citation>
    <scope>NUCLEOTIDE SEQUENCE</scope>
    <source>
        <strain evidence="5">ZSDZ65</strain>
    </source>
</reference>
<feature type="domain" description="4Fe-4S ferredoxin-type" evidence="4">
    <location>
        <begin position="67"/>
        <end position="96"/>
    </location>
</feature>
<dbReference type="SUPFAM" id="SSF54862">
    <property type="entry name" value="4Fe-4S ferredoxins"/>
    <property type="match status" value="2"/>
</dbReference>
<dbReference type="InterPro" id="IPR017896">
    <property type="entry name" value="4Fe4S_Fe-S-bd"/>
</dbReference>
<dbReference type="RefSeq" id="WP_265673506.1">
    <property type="nucleotide sequence ID" value="NZ_JAKRRY010000002.1"/>
</dbReference>
<keyword evidence="6" id="KW-1185">Reference proteome</keyword>
<keyword evidence="2" id="KW-0408">Iron</keyword>
<feature type="domain" description="4Fe-4S ferredoxin-type" evidence="4">
    <location>
        <begin position="165"/>
        <end position="194"/>
    </location>
</feature>
<evidence type="ECO:0000259" key="4">
    <source>
        <dbReference type="PROSITE" id="PS51379"/>
    </source>
</evidence>
<organism evidence="5 6">
    <name type="scientific">Vibrio qingdaonensis</name>
    <dbReference type="NCBI Taxonomy" id="2829491"/>
    <lineage>
        <taxon>Bacteria</taxon>
        <taxon>Pseudomonadati</taxon>
        <taxon>Pseudomonadota</taxon>
        <taxon>Gammaproteobacteria</taxon>
        <taxon>Vibrionales</taxon>
        <taxon>Vibrionaceae</taxon>
        <taxon>Vibrio</taxon>
    </lineage>
</organism>
<dbReference type="Proteomes" id="UP001155587">
    <property type="component" value="Unassembled WGS sequence"/>
</dbReference>
<comment type="caution">
    <text evidence="5">The sequence shown here is derived from an EMBL/GenBank/DDBJ whole genome shotgun (WGS) entry which is preliminary data.</text>
</comment>
<dbReference type="PANTHER" id="PTHR43122">
    <property type="entry name" value="FERREDOXIN SUBUNIT OF PYRUVATE:FLAVODOXIN OXIDOREDUCTASE-RELATED"/>
    <property type="match status" value="1"/>
</dbReference>
<dbReference type="PROSITE" id="PS00198">
    <property type="entry name" value="4FE4S_FER_1"/>
    <property type="match status" value="3"/>
</dbReference>
<dbReference type="GO" id="GO:0046872">
    <property type="term" value="F:metal ion binding"/>
    <property type="evidence" value="ECO:0007669"/>
    <property type="project" value="UniProtKB-KW"/>
</dbReference>
<dbReference type="GO" id="GO:0051536">
    <property type="term" value="F:iron-sulfur cluster binding"/>
    <property type="evidence" value="ECO:0007669"/>
    <property type="project" value="UniProtKB-KW"/>
</dbReference>
<dbReference type="Pfam" id="PF00037">
    <property type="entry name" value="Fer4"/>
    <property type="match status" value="1"/>
</dbReference>
<dbReference type="AlphaFoldDB" id="A0A9X3CKP0"/>
<dbReference type="Gene3D" id="3.30.70.20">
    <property type="match status" value="2"/>
</dbReference>
<protein>
    <submittedName>
        <fullName evidence="5">4Fe-4S binding protein</fullName>
    </submittedName>
</protein>
<keyword evidence="3" id="KW-0411">Iron-sulfur</keyword>
<evidence type="ECO:0000313" key="5">
    <source>
        <dbReference type="EMBL" id="MCW8345061.1"/>
    </source>
</evidence>
<evidence type="ECO:0000256" key="2">
    <source>
        <dbReference type="ARBA" id="ARBA00023004"/>
    </source>
</evidence>
<dbReference type="PROSITE" id="PS51379">
    <property type="entry name" value="4FE4S_FER_2"/>
    <property type="match status" value="3"/>
</dbReference>
<keyword evidence="1" id="KW-0479">Metal-binding</keyword>
<dbReference type="EMBL" id="JAKRRY010000002">
    <property type="protein sequence ID" value="MCW8345061.1"/>
    <property type="molecule type" value="Genomic_DNA"/>
</dbReference>
<accession>A0A9X3CKP0</accession>
<dbReference type="InterPro" id="IPR017900">
    <property type="entry name" value="4Fe4S_Fe_S_CS"/>
</dbReference>
<name>A0A9X3CKP0_9VIBR</name>
<proteinExistence type="predicted"/>
<dbReference type="Pfam" id="PF12838">
    <property type="entry name" value="Fer4_7"/>
    <property type="match status" value="1"/>
</dbReference>
<evidence type="ECO:0000256" key="3">
    <source>
        <dbReference type="ARBA" id="ARBA00023014"/>
    </source>
</evidence>
<evidence type="ECO:0000256" key="1">
    <source>
        <dbReference type="ARBA" id="ARBA00022723"/>
    </source>
</evidence>
<gene>
    <name evidence="5" type="ORF">MD535_03340</name>
</gene>
<feature type="domain" description="4Fe-4S ferredoxin-type" evidence="4">
    <location>
        <begin position="98"/>
        <end position="127"/>
    </location>
</feature>
<dbReference type="PANTHER" id="PTHR43122:SF1">
    <property type="entry name" value="IRON-SULFUR-BINDING PROTEIN"/>
    <property type="match status" value="1"/>
</dbReference>
<sequence>MPNRDERYYKAYMEHKTISRRGLFRALSGGARAKRSNDNHVETADTTSLELVPSHIARVVARPPGAVDEFLFQQICSGCEACVSACPEQVIILNEQLAELTLDYGYCAQCNECQQVCPTGALHGPNRDTFIRPVFASACQNSLFGDCSLCAEQCPSQSISIRAQGLPVVDGASCDGCGRCKQACPFTSIELKLASA</sequence>